<reference evidence="3" key="1">
    <citation type="submission" date="2016-10" db="EMBL/GenBank/DDBJ databases">
        <authorList>
            <person name="Varghese N."/>
            <person name="Submissions S."/>
        </authorList>
    </citation>
    <scope>NUCLEOTIDE SEQUENCE [LARGE SCALE GENOMIC DNA]</scope>
    <source>
        <strain evidence="3">DSM 44142</strain>
    </source>
</reference>
<dbReference type="STRING" id="47312.SAMN04489765_1485"/>
<feature type="region of interest" description="Disordered" evidence="1">
    <location>
        <begin position="1"/>
        <end position="28"/>
    </location>
</feature>
<keyword evidence="3" id="KW-1185">Reference proteome</keyword>
<proteinExistence type="predicted"/>
<accession>A0A1H1D2T6</accession>
<evidence type="ECO:0000313" key="3">
    <source>
        <dbReference type="Proteomes" id="UP000183053"/>
    </source>
</evidence>
<dbReference type="AlphaFoldDB" id="A0A1H1D2T6"/>
<name>A0A1H1D2T6_9ACTN</name>
<evidence type="ECO:0000256" key="1">
    <source>
        <dbReference type="SAM" id="MobiDB-lite"/>
    </source>
</evidence>
<dbReference type="Proteomes" id="UP000183053">
    <property type="component" value="Unassembled WGS sequence"/>
</dbReference>
<dbReference type="EMBL" id="FNLF01000002">
    <property type="protein sequence ID" value="SDQ70116.1"/>
    <property type="molecule type" value="Genomic_DNA"/>
</dbReference>
<evidence type="ECO:0000313" key="2">
    <source>
        <dbReference type="EMBL" id="SDQ70116.1"/>
    </source>
</evidence>
<sequence length="56" mass="6299">MGARGLSGITERRPGGPSPEAPRPRVRQWNRHARRWDWVRQDPAATPFGPGARRAV</sequence>
<organism evidence="2 3">
    <name type="scientific">Tsukamurella pulmonis</name>
    <dbReference type="NCBI Taxonomy" id="47312"/>
    <lineage>
        <taxon>Bacteria</taxon>
        <taxon>Bacillati</taxon>
        <taxon>Actinomycetota</taxon>
        <taxon>Actinomycetes</taxon>
        <taxon>Mycobacteriales</taxon>
        <taxon>Tsukamurellaceae</taxon>
        <taxon>Tsukamurella</taxon>
    </lineage>
</organism>
<dbReference type="RefSeq" id="WP_156483192.1">
    <property type="nucleotide sequence ID" value="NZ_AP025457.1"/>
</dbReference>
<protein>
    <submittedName>
        <fullName evidence="2">Uncharacterized protein</fullName>
    </submittedName>
</protein>
<gene>
    <name evidence="2" type="ORF">SAMN04489765_1485</name>
</gene>